<evidence type="ECO:0008006" key="4">
    <source>
        <dbReference type="Google" id="ProtNLM"/>
    </source>
</evidence>
<dbReference type="EMBL" id="JBBMFS010000005">
    <property type="protein sequence ID" value="MEQ2554773.1"/>
    <property type="molecule type" value="Genomic_DNA"/>
</dbReference>
<organism evidence="2 3">
    <name type="scientific">Lachnospira intestinalis</name>
    <dbReference type="NCBI Taxonomy" id="3133158"/>
    <lineage>
        <taxon>Bacteria</taxon>
        <taxon>Bacillati</taxon>
        <taxon>Bacillota</taxon>
        <taxon>Clostridia</taxon>
        <taxon>Lachnospirales</taxon>
        <taxon>Lachnospiraceae</taxon>
        <taxon>Lachnospira</taxon>
    </lineage>
</organism>
<evidence type="ECO:0000313" key="3">
    <source>
        <dbReference type="Proteomes" id="UP001546774"/>
    </source>
</evidence>
<protein>
    <recommendedName>
        <fullName evidence="4">DUF4234 domain-containing protein</fullName>
    </recommendedName>
</protein>
<reference evidence="2" key="1">
    <citation type="submission" date="2024-03" db="EMBL/GenBank/DDBJ databases">
        <title>Human intestinal bacterial collection.</title>
        <authorList>
            <person name="Pauvert C."/>
            <person name="Hitch T.C.A."/>
            <person name="Clavel T."/>
        </authorList>
    </citation>
    <scope>NUCLEOTIDE SEQUENCE [LARGE SCALE GENOMIC DNA]</scope>
    <source>
        <strain evidence="2">CLA-AA-H89B</strain>
    </source>
</reference>
<keyword evidence="1" id="KW-0812">Transmembrane</keyword>
<sequence>MLNENKIKMMTKMAIYEKNEGRQMIKNSRYFKGDYVAFGVLRTLIATTFAYIIMVILYVLCNLEKLVADINSLDYAAVGKRLGIYYILMLIVYTIIAAMVYAYQYNHSRKGLKKYFSRLNKLERFYDSQRKKK</sequence>
<feature type="transmembrane region" description="Helical" evidence="1">
    <location>
        <begin position="83"/>
        <end position="103"/>
    </location>
</feature>
<dbReference type="Proteomes" id="UP001546774">
    <property type="component" value="Unassembled WGS sequence"/>
</dbReference>
<name>A0ABV1H4Y8_9FIRM</name>
<gene>
    <name evidence="2" type="ORF">WMO37_07025</name>
</gene>
<keyword evidence="1" id="KW-0472">Membrane</keyword>
<comment type="caution">
    <text evidence="2">The sequence shown here is derived from an EMBL/GenBank/DDBJ whole genome shotgun (WGS) entry which is preliminary data.</text>
</comment>
<evidence type="ECO:0000256" key="1">
    <source>
        <dbReference type="SAM" id="Phobius"/>
    </source>
</evidence>
<keyword evidence="3" id="KW-1185">Reference proteome</keyword>
<evidence type="ECO:0000313" key="2">
    <source>
        <dbReference type="EMBL" id="MEQ2554773.1"/>
    </source>
</evidence>
<accession>A0ABV1H4Y8</accession>
<feature type="transmembrane region" description="Helical" evidence="1">
    <location>
        <begin position="35"/>
        <end position="60"/>
    </location>
</feature>
<proteinExistence type="predicted"/>
<keyword evidence="1" id="KW-1133">Transmembrane helix</keyword>